<feature type="transmembrane region" description="Helical" evidence="2">
    <location>
        <begin position="707"/>
        <end position="731"/>
    </location>
</feature>
<dbReference type="RefSeq" id="WP_141880691.1">
    <property type="nucleotide sequence ID" value="NZ_VFOM01000001.1"/>
</dbReference>
<dbReference type="SUPFAM" id="SSF53448">
    <property type="entry name" value="Nucleotide-diphospho-sugar transferases"/>
    <property type="match status" value="1"/>
</dbReference>
<keyword evidence="4" id="KW-1185">Reference proteome</keyword>
<feature type="transmembrane region" description="Helical" evidence="2">
    <location>
        <begin position="738"/>
        <end position="758"/>
    </location>
</feature>
<feature type="transmembrane region" description="Helical" evidence="2">
    <location>
        <begin position="648"/>
        <end position="669"/>
    </location>
</feature>
<dbReference type="PANTHER" id="PTHR43685">
    <property type="entry name" value="GLYCOSYLTRANSFERASE"/>
    <property type="match status" value="1"/>
</dbReference>
<dbReference type="Gene3D" id="3.90.550.10">
    <property type="entry name" value="Spore Coat Polysaccharide Biosynthesis Protein SpsA, Chain A"/>
    <property type="match status" value="1"/>
</dbReference>
<dbReference type="PANTHER" id="PTHR43685:SF3">
    <property type="entry name" value="SLR2126 PROTEIN"/>
    <property type="match status" value="1"/>
</dbReference>
<feature type="transmembrane region" description="Helical" evidence="2">
    <location>
        <begin position="459"/>
        <end position="480"/>
    </location>
</feature>
<keyword evidence="3" id="KW-0808">Transferase</keyword>
<keyword evidence="2" id="KW-0472">Membrane</keyword>
<dbReference type="InterPro" id="IPR029044">
    <property type="entry name" value="Nucleotide-diphossugar_trans"/>
</dbReference>
<feature type="transmembrane region" description="Helical" evidence="2">
    <location>
        <begin position="927"/>
        <end position="944"/>
    </location>
</feature>
<keyword evidence="2" id="KW-0812">Transmembrane</keyword>
<organism evidence="3 4">
    <name type="scientific">Homoserinimonas aerilata</name>
    <dbReference type="NCBI Taxonomy" id="1162970"/>
    <lineage>
        <taxon>Bacteria</taxon>
        <taxon>Bacillati</taxon>
        <taxon>Actinomycetota</taxon>
        <taxon>Actinomycetes</taxon>
        <taxon>Micrococcales</taxon>
        <taxon>Microbacteriaceae</taxon>
        <taxon>Homoserinimonas</taxon>
    </lineage>
</organism>
<accession>A0A542YKK9</accession>
<feature type="transmembrane region" description="Helical" evidence="2">
    <location>
        <begin position="305"/>
        <end position="325"/>
    </location>
</feature>
<protein>
    <submittedName>
        <fullName evidence="3">GT2 family glycosyltransferase</fullName>
    </submittedName>
</protein>
<evidence type="ECO:0000256" key="2">
    <source>
        <dbReference type="SAM" id="Phobius"/>
    </source>
</evidence>
<feature type="transmembrane region" description="Helical" evidence="2">
    <location>
        <begin position="272"/>
        <end position="293"/>
    </location>
</feature>
<name>A0A542YKK9_9MICO</name>
<comment type="caution">
    <text evidence="3">The sequence shown here is derived from an EMBL/GenBank/DDBJ whole genome shotgun (WGS) entry which is preliminary data.</text>
</comment>
<feature type="transmembrane region" description="Helical" evidence="2">
    <location>
        <begin position="543"/>
        <end position="568"/>
    </location>
</feature>
<feature type="transmembrane region" description="Helical" evidence="2">
    <location>
        <begin position="676"/>
        <end position="695"/>
    </location>
</feature>
<dbReference type="EMBL" id="VFOM01000001">
    <property type="protein sequence ID" value="TQL48610.1"/>
    <property type="molecule type" value="Genomic_DNA"/>
</dbReference>
<evidence type="ECO:0000313" key="3">
    <source>
        <dbReference type="EMBL" id="TQL48610.1"/>
    </source>
</evidence>
<evidence type="ECO:0000313" key="4">
    <source>
        <dbReference type="Proteomes" id="UP000317998"/>
    </source>
</evidence>
<dbReference type="InterPro" id="IPR050834">
    <property type="entry name" value="Glycosyltransf_2"/>
</dbReference>
<evidence type="ECO:0000256" key="1">
    <source>
        <dbReference type="SAM" id="MobiDB-lite"/>
    </source>
</evidence>
<dbReference type="AlphaFoldDB" id="A0A542YKK9"/>
<gene>
    <name evidence="3" type="ORF">FB562_1707</name>
</gene>
<dbReference type="OrthoDB" id="3734530at2"/>
<feature type="transmembrane region" description="Helical" evidence="2">
    <location>
        <begin position="487"/>
        <end position="504"/>
    </location>
</feature>
<dbReference type="Proteomes" id="UP000317998">
    <property type="component" value="Unassembled WGS sequence"/>
</dbReference>
<feature type="region of interest" description="Disordered" evidence="1">
    <location>
        <begin position="952"/>
        <end position="971"/>
    </location>
</feature>
<keyword evidence="2" id="KW-1133">Transmembrane helix</keyword>
<feature type="transmembrane region" description="Helical" evidence="2">
    <location>
        <begin position="574"/>
        <end position="593"/>
    </location>
</feature>
<dbReference type="GO" id="GO:0016740">
    <property type="term" value="F:transferase activity"/>
    <property type="evidence" value="ECO:0007669"/>
    <property type="project" value="UniProtKB-KW"/>
</dbReference>
<dbReference type="Pfam" id="PF13641">
    <property type="entry name" value="Glyco_tranf_2_3"/>
    <property type="match status" value="1"/>
</dbReference>
<feature type="compositionally biased region" description="Polar residues" evidence="1">
    <location>
        <begin position="90"/>
        <end position="100"/>
    </location>
</feature>
<feature type="region of interest" description="Disordered" evidence="1">
    <location>
        <begin position="86"/>
        <end position="107"/>
    </location>
</feature>
<feature type="transmembrane region" description="Helical" evidence="2">
    <location>
        <begin position="382"/>
        <end position="405"/>
    </location>
</feature>
<proteinExistence type="predicted"/>
<reference evidence="3 4" key="1">
    <citation type="submission" date="2019-06" db="EMBL/GenBank/DDBJ databases">
        <title>Sequencing the genomes of 1000 actinobacteria strains.</title>
        <authorList>
            <person name="Klenk H.-P."/>
        </authorList>
    </citation>
    <scope>NUCLEOTIDE SEQUENCE [LARGE SCALE GENOMIC DNA]</scope>
    <source>
        <strain evidence="3 4">DSM 26477</strain>
    </source>
</reference>
<sequence>MRQRVTAILVARNGGDHLKRTLPALAAQTRAPDTIIAVDAASDDDSEKLLAASGPTQLVSLPPRANLAFGAAVAQAARVLGDTDRADTAGASTNAQTKQAQPEPADPDSEWLWLLAHDSAPHPRALQQLLAAVEIAPSVAIAGPKVMSWDRPDVIAEFGEAVTRFGTSLLMVEDELDQAQHDVTEDMLGVAMNGMLVRRSVWQALGGFDPGLPSVDAGLDFSIRARLAGHRVIVVPGARVSAAGGPEHFGRRSVSAARRARVARAAQLHRRLVYAPLVAVPLHWLSLLPLAVLRAVGQLLAKHPGFVGGEFAAALAAMFDAGVAGSRARLRRSRRLGWGAIAPLRVPAAQVREKRAQAREASLPGGGVPDEPKVGYLGGGGLWAAVFAGVVGVVAFGPLLGAQAVSGGGLLPLSATVGELWSNVGYGWRSIGTGFEGFSDPFAYVLAVLGSITFWSPSFSIVLLYLLALPLASAGAWFAARRISRKGWIPLVAAVLWSAAPPLLSSLMMGHLGASIAHILLPWLVLATVSAARSVPAAAAAGLLFAVVAASAPVLVPALLVMWVVWMVAQPRGLLRIVNIPILAAALFAPLVVEQIMRGTPLALLADPGAPAAAGASSGWHLALLSAAEGLNGWTSVVQGLALPGVSAHVVVAVLLAPVGILALLALFVPGSRRSIPSLVIALLGFVTAVAASRIELSSLGAESVPVWPGSGLSLFWLGLTGGVVVVLGALGRASAAAGLAASLATVVLAVPLLGAMLSGESAVQASSGRIVPAVVAAEARTNPQIGMLRLVPAGEDALVVELQRGTGATLDEQSTLAATAHDTTDAQRQAATLAANLASRGSYDPTSDLAELYIGFIVLADVDAATAMDVGAAEQVHKRAADSLDGNPAVTPVGQTSSGLLWRVTEPPTTAPDAPEDAIDSLQGRVLLGVQALFFVVTVLLAIPTQRRRRVRSTLSGDGPAATFDEESDD</sequence>